<keyword evidence="1" id="KW-0472">Membrane</keyword>
<evidence type="ECO:0000313" key="3">
    <source>
        <dbReference type="Proteomes" id="UP000286974"/>
    </source>
</evidence>
<keyword evidence="1" id="KW-0812">Transmembrane</keyword>
<feature type="transmembrane region" description="Helical" evidence="1">
    <location>
        <begin position="7"/>
        <end position="30"/>
    </location>
</feature>
<evidence type="ECO:0000256" key="1">
    <source>
        <dbReference type="SAM" id="Phobius"/>
    </source>
</evidence>
<dbReference type="NCBIfam" id="NF033218">
    <property type="entry name" value="anchor_AmaP"/>
    <property type="match status" value="1"/>
</dbReference>
<reference evidence="2 3" key="1">
    <citation type="submission" date="2017-11" db="EMBL/GenBank/DDBJ databases">
        <title>Draft Genome Sequence of Lactobacillus curieae NBRC 111893 isolated from Koso, a Japanese sugar-Vegetable Fermented Beverage.</title>
        <authorList>
            <person name="Chiou T.Y."/>
            <person name="Oshima K."/>
            <person name="Suda W."/>
            <person name="Hattori M."/>
            <person name="Takahashi T."/>
        </authorList>
    </citation>
    <scope>NUCLEOTIDE SEQUENCE [LARGE SCALE GENOMIC DNA]</scope>
    <source>
        <strain evidence="2 3">NBRC111893</strain>
    </source>
</reference>
<sequence>MNRYIKWIIGIISLVSLVQAVWFISIIVHIPYLSDWFETAWVNDQVATEITALVLAGITILLVLIILIMLGTSRTTQRDLRFSSNQGNLVVSKNSLEQMVNKTVVDSNLVSNVETKVSINRNGQRVKANVKAINLSEENYQAVAKKIQQVVNDCLTAHLGIPSKTKVRLVPLSKSTQRLKVM</sequence>
<evidence type="ECO:0000313" key="2">
    <source>
        <dbReference type="EMBL" id="GAY72067.1"/>
    </source>
</evidence>
<dbReference type="AlphaFoldDB" id="A0A401FIA6"/>
<dbReference type="OrthoDB" id="2248077at2"/>
<dbReference type="EMBL" id="BEXA01000001">
    <property type="protein sequence ID" value="GAY72067.1"/>
    <property type="molecule type" value="Genomic_DNA"/>
</dbReference>
<dbReference type="RefSeq" id="WP_125007649.1">
    <property type="nucleotide sequence ID" value="NZ_BEXA01000001.1"/>
</dbReference>
<accession>A0A401FIA6</accession>
<organism evidence="2 3">
    <name type="scientific">Lentilactobacillus kosonis</name>
    <dbReference type="NCBI Taxonomy" id="2810561"/>
    <lineage>
        <taxon>Bacteria</taxon>
        <taxon>Bacillati</taxon>
        <taxon>Bacillota</taxon>
        <taxon>Bacilli</taxon>
        <taxon>Lactobacillales</taxon>
        <taxon>Lactobacillaceae</taxon>
        <taxon>Lentilactobacillus</taxon>
    </lineage>
</organism>
<protein>
    <recommendedName>
        <fullName evidence="4">Alkaline shock response membrane anchor protein AmaP</fullName>
    </recommendedName>
</protein>
<keyword evidence="3" id="KW-1185">Reference proteome</keyword>
<evidence type="ECO:0008006" key="4">
    <source>
        <dbReference type="Google" id="ProtNLM"/>
    </source>
</evidence>
<gene>
    <name evidence="2" type="ORF">NBRC111893_213</name>
</gene>
<proteinExistence type="predicted"/>
<dbReference type="Proteomes" id="UP000286974">
    <property type="component" value="Unassembled WGS sequence"/>
</dbReference>
<name>A0A401FIA6_9LACO</name>
<keyword evidence="1" id="KW-1133">Transmembrane helix</keyword>
<feature type="transmembrane region" description="Helical" evidence="1">
    <location>
        <begin position="50"/>
        <end position="71"/>
    </location>
</feature>
<comment type="caution">
    <text evidence="2">The sequence shown here is derived from an EMBL/GenBank/DDBJ whole genome shotgun (WGS) entry which is preliminary data.</text>
</comment>